<dbReference type="SMART" id="SM00530">
    <property type="entry name" value="HTH_XRE"/>
    <property type="match status" value="1"/>
</dbReference>
<evidence type="ECO:0000313" key="2">
    <source>
        <dbReference type="EMBL" id="BFM41646.1"/>
    </source>
</evidence>
<dbReference type="EMBL" id="AP031573">
    <property type="protein sequence ID" value="BFM41646.1"/>
    <property type="molecule type" value="Genomic_DNA"/>
</dbReference>
<protein>
    <recommendedName>
        <fullName evidence="1">HTH cro/C1-type domain-containing protein</fullName>
    </recommendedName>
</protein>
<dbReference type="CDD" id="cd00093">
    <property type="entry name" value="HTH_XRE"/>
    <property type="match status" value="1"/>
</dbReference>
<dbReference type="RefSeq" id="WP_369616901.1">
    <property type="nucleotide sequence ID" value="NZ_AP031573.1"/>
</dbReference>
<dbReference type="GO" id="GO:0003677">
    <property type="term" value="F:DNA binding"/>
    <property type="evidence" value="ECO:0007669"/>
    <property type="project" value="InterPro"/>
</dbReference>
<dbReference type="InterPro" id="IPR010982">
    <property type="entry name" value="Lambda_DNA-bd_dom_sf"/>
</dbReference>
<reference evidence="2" key="1">
    <citation type="submission" date="2024-05" db="EMBL/GenBank/DDBJ databases">
        <title>Whole-Genome Sequence of CFS9, a Potential Fish Probiotic Isolated from the Body Surface of Silurus asotus.</title>
        <authorList>
            <person name="Kojima M."/>
            <person name="Tobioka K."/>
            <person name="Yokota K."/>
            <person name="Nakatani H."/>
            <person name="Hori K."/>
            <person name="Tamaru Y."/>
            <person name="Okazaki F."/>
        </authorList>
    </citation>
    <scope>NUCLEOTIDE SEQUENCE</scope>
    <source>
        <strain evidence="2">CFS9</strain>
    </source>
</reference>
<dbReference type="InterPro" id="IPR001387">
    <property type="entry name" value="Cro/C1-type_HTH"/>
</dbReference>
<dbReference type="Pfam" id="PF01381">
    <property type="entry name" value="HTH_3"/>
    <property type="match status" value="1"/>
</dbReference>
<proteinExistence type="predicted"/>
<dbReference type="PROSITE" id="PS50943">
    <property type="entry name" value="HTH_CROC1"/>
    <property type="match status" value="1"/>
</dbReference>
<dbReference type="AlphaFoldDB" id="A0AAT9GWN9"/>
<organism evidence="2">
    <name type="scientific">Flavobacterium sp. CFS9</name>
    <dbReference type="NCBI Taxonomy" id="3143118"/>
    <lineage>
        <taxon>Bacteria</taxon>
        <taxon>Pseudomonadati</taxon>
        <taxon>Bacteroidota</taxon>
        <taxon>Flavobacteriia</taxon>
        <taxon>Flavobacteriales</taxon>
        <taxon>Flavobacteriaceae</taxon>
        <taxon>Flavobacterium</taxon>
    </lineage>
</organism>
<dbReference type="Gene3D" id="1.10.260.40">
    <property type="entry name" value="lambda repressor-like DNA-binding domains"/>
    <property type="match status" value="1"/>
</dbReference>
<gene>
    <name evidence="2" type="ORF">CFS9_02870</name>
</gene>
<evidence type="ECO:0000259" key="1">
    <source>
        <dbReference type="PROSITE" id="PS50943"/>
    </source>
</evidence>
<name>A0AAT9GWN9_9FLAO</name>
<sequence length="66" mass="7627">METEILISLIEKSELSQRQFAAKVNVPETRISEWLKGTRNPKMTSLRNFAEILGFEIVVSYEVNKI</sequence>
<dbReference type="SUPFAM" id="SSF47413">
    <property type="entry name" value="lambda repressor-like DNA-binding domains"/>
    <property type="match status" value="1"/>
</dbReference>
<accession>A0AAT9GWN9</accession>
<feature type="domain" description="HTH cro/C1-type" evidence="1">
    <location>
        <begin position="6"/>
        <end position="60"/>
    </location>
</feature>